<dbReference type="Pfam" id="PF06155">
    <property type="entry name" value="GBBH-like_N"/>
    <property type="match status" value="1"/>
</dbReference>
<keyword evidence="1" id="KW-0479">Metal-binding</keyword>
<accession>A0A2Z5FXJ5</accession>
<dbReference type="InterPro" id="IPR038492">
    <property type="entry name" value="GBBH-like_N_sf"/>
</dbReference>
<dbReference type="Gene3D" id="3.30.2020.30">
    <property type="match status" value="1"/>
</dbReference>
<dbReference type="Proteomes" id="UP000253606">
    <property type="component" value="Chromosome"/>
</dbReference>
<protein>
    <recommendedName>
        <fullName evidence="3">Gamma-butyrobetaine hydroxylase-like N-terminal domain-containing protein</fullName>
    </recommendedName>
</protein>
<dbReference type="PANTHER" id="PTHR35303">
    <property type="entry name" value="OS02G0197800 PROTEIN"/>
    <property type="match status" value="1"/>
</dbReference>
<dbReference type="OrthoDB" id="9794178at2"/>
<gene>
    <name evidence="4" type="ORF">ACPOL_2188</name>
</gene>
<dbReference type="AlphaFoldDB" id="A0A2Z5FXJ5"/>
<evidence type="ECO:0000313" key="5">
    <source>
        <dbReference type="Proteomes" id="UP000253606"/>
    </source>
</evidence>
<evidence type="ECO:0000256" key="1">
    <source>
        <dbReference type="ARBA" id="ARBA00022723"/>
    </source>
</evidence>
<keyword evidence="5" id="KW-1185">Reference proteome</keyword>
<evidence type="ECO:0000313" key="4">
    <source>
        <dbReference type="EMBL" id="AXC11512.1"/>
    </source>
</evidence>
<sequence>MSHEGIRFVSEDEAKRGDLAARELPKEAIEPERVKVHKTEGTGMEIDWKDGHHSSWSFKWLRDGCPCATCNEEREREGRKPGEPKAAPKELLPFYKAPPLPEKVTPVGRYAVSFGWNDGHTSGIYSWDYLRRHCLCEACRGSLV</sequence>
<proteinExistence type="predicted"/>
<dbReference type="KEGG" id="abas:ACPOL_2188"/>
<dbReference type="GO" id="GO:0046872">
    <property type="term" value="F:metal ion binding"/>
    <property type="evidence" value="ECO:0007669"/>
    <property type="project" value="UniProtKB-KW"/>
</dbReference>
<reference evidence="4 5" key="1">
    <citation type="journal article" date="2018" name="Front. Microbiol.">
        <title>Hydrolytic Capabilities as a Key to Environmental Success: Chitinolytic and Cellulolytic Acidobacteria From Acidic Sub-arctic Soils and Boreal Peatlands.</title>
        <authorList>
            <person name="Belova S.E."/>
            <person name="Ravin N.V."/>
            <person name="Pankratov T.A."/>
            <person name="Rakitin A.L."/>
            <person name="Ivanova A.A."/>
            <person name="Beletsky A.V."/>
            <person name="Mardanov A.V."/>
            <person name="Sinninghe Damste J.S."/>
            <person name="Dedysh S.N."/>
        </authorList>
    </citation>
    <scope>NUCLEOTIDE SEQUENCE [LARGE SCALE GENOMIC DNA]</scope>
    <source>
        <strain evidence="4 5">SBC82</strain>
    </source>
</reference>
<keyword evidence="2" id="KW-0408">Iron</keyword>
<feature type="domain" description="Gamma-butyrobetaine hydroxylase-like N-terminal" evidence="3">
    <location>
        <begin position="38"/>
        <end position="131"/>
    </location>
</feature>
<dbReference type="EMBL" id="CP030840">
    <property type="protein sequence ID" value="AXC11512.1"/>
    <property type="molecule type" value="Genomic_DNA"/>
</dbReference>
<organism evidence="4 5">
    <name type="scientific">Acidisarcina polymorpha</name>
    <dbReference type="NCBI Taxonomy" id="2211140"/>
    <lineage>
        <taxon>Bacteria</taxon>
        <taxon>Pseudomonadati</taxon>
        <taxon>Acidobacteriota</taxon>
        <taxon>Terriglobia</taxon>
        <taxon>Terriglobales</taxon>
        <taxon>Acidobacteriaceae</taxon>
        <taxon>Acidisarcina</taxon>
    </lineage>
</organism>
<evidence type="ECO:0000256" key="2">
    <source>
        <dbReference type="ARBA" id="ARBA00023004"/>
    </source>
</evidence>
<dbReference type="InterPro" id="IPR010376">
    <property type="entry name" value="GBBH-like_N"/>
</dbReference>
<evidence type="ECO:0000259" key="3">
    <source>
        <dbReference type="Pfam" id="PF06155"/>
    </source>
</evidence>
<dbReference type="RefSeq" id="WP_114206953.1">
    <property type="nucleotide sequence ID" value="NZ_CP030840.1"/>
</dbReference>
<name>A0A2Z5FXJ5_9BACT</name>